<keyword evidence="1" id="KW-0175">Coiled coil</keyword>
<dbReference type="EMBL" id="FUEG01000007">
    <property type="protein sequence ID" value="SJL06557.1"/>
    <property type="molecule type" value="Genomic_DNA"/>
</dbReference>
<dbReference type="AlphaFoldDB" id="A0A284RCS9"/>
<dbReference type="OrthoDB" id="2908765at2759"/>
<feature type="coiled-coil region" evidence="1">
    <location>
        <begin position="318"/>
        <end position="347"/>
    </location>
</feature>
<accession>A0A284RCS9</accession>
<evidence type="ECO:0000256" key="1">
    <source>
        <dbReference type="SAM" id="Coils"/>
    </source>
</evidence>
<organism evidence="2 3">
    <name type="scientific">Armillaria ostoyae</name>
    <name type="common">Armillaria root rot fungus</name>
    <dbReference type="NCBI Taxonomy" id="47428"/>
    <lineage>
        <taxon>Eukaryota</taxon>
        <taxon>Fungi</taxon>
        <taxon>Dikarya</taxon>
        <taxon>Basidiomycota</taxon>
        <taxon>Agaricomycotina</taxon>
        <taxon>Agaricomycetes</taxon>
        <taxon>Agaricomycetidae</taxon>
        <taxon>Agaricales</taxon>
        <taxon>Marasmiineae</taxon>
        <taxon>Physalacriaceae</taxon>
        <taxon>Armillaria</taxon>
    </lineage>
</organism>
<proteinExistence type="predicted"/>
<evidence type="ECO:0000313" key="3">
    <source>
        <dbReference type="Proteomes" id="UP000219338"/>
    </source>
</evidence>
<keyword evidence="3" id="KW-1185">Reference proteome</keyword>
<gene>
    <name evidence="2" type="ORF">ARMOST_09898</name>
</gene>
<dbReference type="Proteomes" id="UP000219338">
    <property type="component" value="Unassembled WGS sequence"/>
</dbReference>
<sequence length="354" mass="40094">MSSNEKRCPVHIQKPNRFVYGVIEPAKFTKAIVDWVEVISQDHRALRLRALQSCHVTRIEHYRSGQATICHELVVVYIRSGDDDQVRARQADYRVMIVEHFKQGSSSTTERIIDSMQESTASNSVNSDLVTFGVDLNDARHDFDSRYKLVQRFNVPPGKMDIIHCTSLATSITGSAKNYSTLYHMCQWFAALFFHTARSLCMGDDSDGCIIEHGPLYADRGKVALVRLVDDNCVLLPGGAVSLDLILGQLRDGMVKEGITQELVTAFEATLRSDIEAMDDHPELKKAPVRQMLHISQSAATTVRACMVEADTDAERKYRLAERERRLEERERKVEELEREREQRLAQAIRGQAA</sequence>
<protein>
    <submittedName>
        <fullName evidence="2">Uncharacterized protein</fullName>
    </submittedName>
</protein>
<dbReference type="OMA" id="GQATICH"/>
<reference evidence="3" key="1">
    <citation type="journal article" date="2017" name="Nat. Ecol. Evol.">
        <title>Genome expansion and lineage-specific genetic innovations in the forest pathogenic fungi Armillaria.</title>
        <authorList>
            <person name="Sipos G."/>
            <person name="Prasanna A.N."/>
            <person name="Walter M.C."/>
            <person name="O'Connor E."/>
            <person name="Balint B."/>
            <person name="Krizsan K."/>
            <person name="Kiss B."/>
            <person name="Hess J."/>
            <person name="Varga T."/>
            <person name="Slot J."/>
            <person name="Riley R."/>
            <person name="Boka B."/>
            <person name="Rigling D."/>
            <person name="Barry K."/>
            <person name="Lee J."/>
            <person name="Mihaltcheva S."/>
            <person name="LaButti K."/>
            <person name="Lipzen A."/>
            <person name="Waldron R."/>
            <person name="Moloney N.M."/>
            <person name="Sperisen C."/>
            <person name="Kredics L."/>
            <person name="Vagvoelgyi C."/>
            <person name="Patrignani A."/>
            <person name="Fitzpatrick D."/>
            <person name="Nagy I."/>
            <person name="Doyle S."/>
            <person name="Anderson J.B."/>
            <person name="Grigoriev I.V."/>
            <person name="Gueldener U."/>
            <person name="Muensterkoetter M."/>
            <person name="Nagy L.G."/>
        </authorList>
    </citation>
    <scope>NUCLEOTIDE SEQUENCE [LARGE SCALE GENOMIC DNA]</scope>
    <source>
        <strain evidence="3">C18/9</strain>
    </source>
</reference>
<evidence type="ECO:0000313" key="2">
    <source>
        <dbReference type="EMBL" id="SJL06557.1"/>
    </source>
</evidence>
<name>A0A284RCS9_ARMOS</name>